<dbReference type="Proteomes" id="UP000185604">
    <property type="component" value="Unassembled WGS sequence"/>
</dbReference>
<evidence type="ECO:0000313" key="1">
    <source>
        <dbReference type="EMBL" id="OLF87448.1"/>
    </source>
</evidence>
<proteinExistence type="predicted"/>
<organism evidence="1 2">
    <name type="scientific">Bacillus paralicheniformis</name>
    <dbReference type="NCBI Taxonomy" id="1648923"/>
    <lineage>
        <taxon>Bacteria</taxon>
        <taxon>Bacillati</taxon>
        <taxon>Bacillota</taxon>
        <taxon>Bacilli</taxon>
        <taxon>Bacillales</taxon>
        <taxon>Bacillaceae</taxon>
        <taxon>Bacillus</taxon>
    </lineage>
</organism>
<comment type="caution">
    <text evidence="1">The sequence shown here is derived from an EMBL/GenBank/DDBJ whole genome shotgun (WGS) entry which is preliminary data.</text>
</comment>
<sequence>MMREKGRDQVTEQNAIDQIEQLRSGSIHELHVKKEDFLSFRAILTKQEDFKHFRGIAQHGGDIIFQYMKEARS</sequence>
<evidence type="ECO:0000313" key="2">
    <source>
        <dbReference type="Proteomes" id="UP000185604"/>
    </source>
</evidence>
<name>A0A7Z0WTD8_9BACI</name>
<reference evidence="1 2" key="1">
    <citation type="journal article" date="2016" name="Front. Microbiol.">
        <title>High-Level Heat Resistance of Spores of Bacillus amyloliquefaciens and Bacillus licheniformis Results from the Presence of a spoVA Operon in a Tn1546 Transposon.</title>
        <authorList>
            <person name="Berendsen E.M."/>
            <person name="Koning R.A."/>
            <person name="Boekhorst J."/>
            <person name="de Jong A."/>
            <person name="Kuipers O.P."/>
            <person name="Wells-Bennik M.H."/>
        </authorList>
    </citation>
    <scope>NUCLEOTIDE SEQUENCE [LARGE SCALE GENOMIC DNA]</scope>
    <source>
        <strain evidence="1 2">B4121</strain>
    </source>
</reference>
<dbReference type="EMBL" id="LKPO01000026">
    <property type="protein sequence ID" value="OLF87448.1"/>
    <property type="molecule type" value="Genomic_DNA"/>
</dbReference>
<accession>A0A7Z0WTD8</accession>
<dbReference type="AlphaFoldDB" id="A0A7Z0WTD8"/>
<protein>
    <submittedName>
        <fullName evidence="1">Uncharacterized protein</fullName>
    </submittedName>
</protein>
<gene>
    <name evidence="1" type="ORF">B4121_3900</name>
</gene>